<dbReference type="InterPro" id="IPR023214">
    <property type="entry name" value="HAD_sf"/>
</dbReference>
<dbReference type="Pfam" id="PF02358">
    <property type="entry name" value="Trehalose_PPase"/>
    <property type="match status" value="1"/>
</dbReference>
<dbReference type="PANTHER" id="PTHR43768">
    <property type="entry name" value="TREHALOSE 6-PHOSPHATE PHOSPHATASE"/>
    <property type="match status" value="1"/>
</dbReference>
<dbReference type="EMBL" id="QUMS01000001">
    <property type="protein sequence ID" value="REG11483.1"/>
    <property type="molecule type" value="Genomic_DNA"/>
</dbReference>
<proteinExistence type="inferred from homology"/>
<evidence type="ECO:0000256" key="2">
    <source>
        <dbReference type="ARBA" id="ARBA00005199"/>
    </source>
</evidence>
<reference evidence="7 8" key="1">
    <citation type="submission" date="2018-08" db="EMBL/GenBank/DDBJ databases">
        <title>Genomic Encyclopedia of Type Strains, Phase IV (KMG-IV): sequencing the most valuable type-strain genomes for metagenomic binning, comparative biology and taxonomic classification.</title>
        <authorList>
            <person name="Goeker M."/>
        </authorList>
    </citation>
    <scope>NUCLEOTIDE SEQUENCE [LARGE SCALE GENOMIC DNA]</scope>
    <source>
        <strain evidence="7 8">DSM 23923</strain>
    </source>
</reference>
<dbReference type="OrthoDB" id="9797743at2"/>
<dbReference type="InterPro" id="IPR006379">
    <property type="entry name" value="HAD-SF_hydro_IIB"/>
</dbReference>
<evidence type="ECO:0000256" key="6">
    <source>
        <dbReference type="RuleBase" id="RU361117"/>
    </source>
</evidence>
<comment type="caution">
    <text evidence="7">The sequence shown here is derived from an EMBL/GenBank/DDBJ whole genome shotgun (WGS) entry which is preliminary data.</text>
</comment>
<dbReference type="NCBIfam" id="TIGR00685">
    <property type="entry name" value="T6PP"/>
    <property type="match status" value="1"/>
</dbReference>
<keyword evidence="4 6" id="KW-0378">Hydrolase</keyword>
<dbReference type="InterPro" id="IPR003337">
    <property type="entry name" value="Trehalose_PPase"/>
</dbReference>
<keyword evidence="6" id="KW-0479">Metal-binding</keyword>
<accession>A0A347ZRN1</accession>
<comment type="catalytic activity">
    <reaction evidence="1 6">
        <text>alpha,alpha-trehalose 6-phosphate + H2O = alpha,alpha-trehalose + phosphate</text>
        <dbReference type="Rhea" id="RHEA:23420"/>
        <dbReference type="ChEBI" id="CHEBI:15377"/>
        <dbReference type="ChEBI" id="CHEBI:16551"/>
        <dbReference type="ChEBI" id="CHEBI:43474"/>
        <dbReference type="ChEBI" id="CHEBI:58429"/>
        <dbReference type="EC" id="3.1.3.12"/>
    </reaction>
</comment>
<dbReference type="AlphaFoldDB" id="A0A347ZRN1"/>
<comment type="pathway">
    <text evidence="2 6">Glycan biosynthesis; trehalose biosynthesis.</text>
</comment>
<keyword evidence="8" id="KW-1185">Reference proteome</keyword>
<comment type="similarity">
    <text evidence="3 6">Belongs to the trehalose phosphatase family.</text>
</comment>
<evidence type="ECO:0000313" key="7">
    <source>
        <dbReference type="EMBL" id="REG11483.1"/>
    </source>
</evidence>
<gene>
    <name evidence="7" type="ORF">DFR64_1372</name>
</gene>
<comment type="cofactor">
    <cofactor evidence="6">
        <name>Mg(2+)</name>
        <dbReference type="ChEBI" id="CHEBI:18420"/>
    </cofactor>
</comment>
<dbReference type="RefSeq" id="WP_116224613.1">
    <property type="nucleotide sequence ID" value="NZ_AP018437.1"/>
</dbReference>
<organism evidence="7 8">
    <name type="scientific">Pelolinea submarina</name>
    <dbReference type="NCBI Taxonomy" id="913107"/>
    <lineage>
        <taxon>Bacteria</taxon>
        <taxon>Bacillati</taxon>
        <taxon>Chloroflexota</taxon>
        <taxon>Anaerolineae</taxon>
        <taxon>Anaerolineales</taxon>
        <taxon>Anaerolineaceae</taxon>
        <taxon>Pelolinea</taxon>
    </lineage>
</organism>
<comment type="function">
    <text evidence="5 6">Removes the phosphate from trehalose 6-phosphate to produce free trehalose.</text>
</comment>
<dbReference type="InterPro" id="IPR044651">
    <property type="entry name" value="OTSB-like"/>
</dbReference>
<protein>
    <recommendedName>
        <fullName evidence="6">Trehalose 6-phosphate phosphatase</fullName>
        <ecNumber evidence="6">3.1.3.12</ecNumber>
    </recommendedName>
</protein>
<evidence type="ECO:0000256" key="1">
    <source>
        <dbReference type="ARBA" id="ARBA00000500"/>
    </source>
</evidence>
<dbReference type="Gene3D" id="3.30.70.1020">
    <property type="entry name" value="Trehalose-6-phosphate phosphatase related protein, domain 2"/>
    <property type="match status" value="1"/>
</dbReference>
<evidence type="ECO:0000256" key="3">
    <source>
        <dbReference type="ARBA" id="ARBA00008770"/>
    </source>
</evidence>
<keyword evidence="6" id="KW-0460">Magnesium</keyword>
<dbReference type="PANTHER" id="PTHR43768:SF3">
    <property type="entry name" value="TREHALOSE 6-PHOSPHATE PHOSPHATASE"/>
    <property type="match status" value="1"/>
</dbReference>
<dbReference type="GO" id="GO:0004805">
    <property type="term" value="F:trehalose-phosphatase activity"/>
    <property type="evidence" value="ECO:0007669"/>
    <property type="project" value="UniProtKB-EC"/>
</dbReference>
<dbReference type="NCBIfam" id="TIGR01484">
    <property type="entry name" value="HAD-SF-IIB"/>
    <property type="match status" value="1"/>
</dbReference>
<sequence>MNNSDQKIQTLLSSQPRLRLFLDYDGTLADFRDHPDQVEPLPEVIDLLKFLRNSGKIKLAVLSGRRLAHLQALIPVNGITLAGTYGLEILKADGSLHYRLDYNRVRPALEVLKPIWIELIKDKQGFFLEDKGWSLALHARFAEDVIAANLLEKAQDQAAETLDIKEFRVVPGHRFLEAGPLLADKGEGMKYLLEIDPPEEESLLYLGDDDKDEAAFRVIQSCGGAAIRVCSNVINQAIEDWRLPNPQETRLWLRSLPGQLA</sequence>
<dbReference type="SUPFAM" id="SSF56784">
    <property type="entry name" value="HAD-like"/>
    <property type="match status" value="1"/>
</dbReference>
<dbReference type="EC" id="3.1.3.12" evidence="6"/>
<dbReference type="GO" id="GO:0005992">
    <property type="term" value="P:trehalose biosynthetic process"/>
    <property type="evidence" value="ECO:0007669"/>
    <property type="project" value="UniProtKB-UniPathway"/>
</dbReference>
<evidence type="ECO:0000256" key="4">
    <source>
        <dbReference type="ARBA" id="ARBA00022801"/>
    </source>
</evidence>
<dbReference type="Proteomes" id="UP000256388">
    <property type="component" value="Unassembled WGS sequence"/>
</dbReference>
<dbReference type="InterPro" id="IPR036412">
    <property type="entry name" value="HAD-like_sf"/>
</dbReference>
<dbReference type="Gene3D" id="3.40.50.1000">
    <property type="entry name" value="HAD superfamily/HAD-like"/>
    <property type="match status" value="1"/>
</dbReference>
<evidence type="ECO:0000313" key="8">
    <source>
        <dbReference type="Proteomes" id="UP000256388"/>
    </source>
</evidence>
<dbReference type="GO" id="GO:0046872">
    <property type="term" value="F:metal ion binding"/>
    <property type="evidence" value="ECO:0007669"/>
    <property type="project" value="UniProtKB-KW"/>
</dbReference>
<dbReference type="UniPathway" id="UPA00299"/>
<name>A0A347ZRN1_9CHLR</name>
<evidence type="ECO:0000256" key="5">
    <source>
        <dbReference type="ARBA" id="ARBA00024179"/>
    </source>
</evidence>